<evidence type="ECO:0000313" key="3">
    <source>
        <dbReference type="Proteomes" id="UP001303115"/>
    </source>
</evidence>
<proteinExistence type="predicted"/>
<keyword evidence="3" id="KW-1185">Reference proteome</keyword>
<protein>
    <submittedName>
        <fullName evidence="2">Uncharacterized protein</fullName>
    </submittedName>
</protein>
<name>A0AAN6PL08_9PEZI</name>
<accession>A0AAN6PL08</accession>
<dbReference type="AlphaFoldDB" id="A0AAN6PL08"/>
<gene>
    <name evidence="2" type="ORF">C8A01DRAFT_15688</name>
</gene>
<reference evidence="3" key="1">
    <citation type="journal article" date="2023" name="Mol. Phylogenet. Evol.">
        <title>Genome-scale phylogeny and comparative genomics of the fungal order Sordariales.</title>
        <authorList>
            <person name="Hensen N."/>
            <person name="Bonometti L."/>
            <person name="Westerberg I."/>
            <person name="Brannstrom I.O."/>
            <person name="Guillou S."/>
            <person name="Cros-Aarteil S."/>
            <person name="Calhoun S."/>
            <person name="Haridas S."/>
            <person name="Kuo A."/>
            <person name="Mondo S."/>
            <person name="Pangilinan J."/>
            <person name="Riley R."/>
            <person name="LaButti K."/>
            <person name="Andreopoulos B."/>
            <person name="Lipzen A."/>
            <person name="Chen C."/>
            <person name="Yan M."/>
            <person name="Daum C."/>
            <person name="Ng V."/>
            <person name="Clum A."/>
            <person name="Steindorff A."/>
            <person name="Ohm R.A."/>
            <person name="Martin F."/>
            <person name="Silar P."/>
            <person name="Natvig D.O."/>
            <person name="Lalanne C."/>
            <person name="Gautier V."/>
            <person name="Ament-Velasquez S.L."/>
            <person name="Kruys A."/>
            <person name="Hutchinson M.I."/>
            <person name="Powell A.J."/>
            <person name="Barry K."/>
            <person name="Miller A.N."/>
            <person name="Grigoriev I.V."/>
            <person name="Debuchy R."/>
            <person name="Gladieux P."/>
            <person name="Hiltunen Thoren M."/>
            <person name="Johannesson H."/>
        </authorList>
    </citation>
    <scope>NUCLEOTIDE SEQUENCE [LARGE SCALE GENOMIC DNA]</scope>
    <source>
        <strain evidence="3">CBS 284.82</strain>
    </source>
</reference>
<evidence type="ECO:0000313" key="2">
    <source>
        <dbReference type="EMBL" id="KAK4040450.1"/>
    </source>
</evidence>
<sequence length="413" mass="46152">MGPTSYPPNLIEYVWPCGHHENVEVQPAPGIPFVRGQFSLPVAKPPEDFTEEERTGVPGRRKCCRCWATCSLFKPLEACEECDHPFTGCPTCMIVDSSGSREIATIEQRPIGEFDQTPEYWRCNACEHVNPFDGEGPINGFLAPKVSDYMDDMECKKCAGPFTEDNWVISPYWVYLGTWNGRVVAEGGPWHWSLEWHRDCADENHTKDDCYSTRKNGRRRRENPCINKNFASESAAKPLIPPILIVDTDHDHSLPPPSAGLTPFPEEHEEHAYGSDREMAPDFQQQASLHPDNQTIGTGGFTIGDYGSDDDEEAGERGLAVPEDDQEPDLGSYYDAPADDEPLLEDGEQPLDMEPPLEDGDYQDDQASLDEYYGEGEPALDDDYDAHPEEDLPAEAEPPPQDGKHDVYPSDAD</sequence>
<organism evidence="2 3">
    <name type="scientific">Parachaetomium inaequale</name>
    <dbReference type="NCBI Taxonomy" id="2588326"/>
    <lineage>
        <taxon>Eukaryota</taxon>
        <taxon>Fungi</taxon>
        <taxon>Dikarya</taxon>
        <taxon>Ascomycota</taxon>
        <taxon>Pezizomycotina</taxon>
        <taxon>Sordariomycetes</taxon>
        <taxon>Sordariomycetidae</taxon>
        <taxon>Sordariales</taxon>
        <taxon>Chaetomiaceae</taxon>
        <taxon>Parachaetomium</taxon>
    </lineage>
</organism>
<feature type="compositionally biased region" description="Acidic residues" evidence="1">
    <location>
        <begin position="337"/>
        <end position="384"/>
    </location>
</feature>
<evidence type="ECO:0000256" key="1">
    <source>
        <dbReference type="SAM" id="MobiDB-lite"/>
    </source>
</evidence>
<feature type="compositionally biased region" description="Basic and acidic residues" evidence="1">
    <location>
        <begin position="402"/>
        <end position="413"/>
    </location>
</feature>
<comment type="caution">
    <text evidence="2">The sequence shown here is derived from an EMBL/GenBank/DDBJ whole genome shotgun (WGS) entry which is preliminary data.</text>
</comment>
<feature type="region of interest" description="Disordered" evidence="1">
    <location>
        <begin position="250"/>
        <end position="274"/>
    </location>
</feature>
<dbReference type="Proteomes" id="UP001303115">
    <property type="component" value="Unassembled WGS sequence"/>
</dbReference>
<dbReference type="EMBL" id="MU854377">
    <property type="protein sequence ID" value="KAK4040450.1"/>
    <property type="molecule type" value="Genomic_DNA"/>
</dbReference>
<feature type="compositionally biased region" description="Basic and acidic residues" evidence="1">
    <location>
        <begin position="265"/>
        <end position="274"/>
    </location>
</feature>
<feature type="region of interest" description="Disordered" evidence="1">
    <location>
        <begin position="289"/>
        <end position="413"/>
    </location>
</feature>